<dbReference type="OrthoDB" id="336747at2759"/>
<reference evidence="2" key="1">
    <citation type="submission" date="2020-08" db="EMBL/GenBank/DDBJ databases">
        <title>Multicomponent nature underlies the extraordinary mechanical properties of spider dragline silk.</title>
        <authorList>
            <person name="Kono N."/>
            <person name="Nakamura H."/>
            <person name="Mori M."/>
            <person name="Yoshida Y."/>
            <person name="Ohtoshi R."/>
            <person name="Malay A.D."/>
            <person name="Moran D.A.P."/>
            <person name="Tomita M."/>
            <person name="Numata K."/>
            <person name="Arakawa K."/>
        </authorList>
    </citation>
    <scope>NUCLEOTIDE SEQUENCE</scope>
</reference>
<comment type="caution">
    <text evidence="2">The sequence shown here is derived from an EMBL/GenBank/DDBJ whole genome shotgun (WGS) entry which is preliminary data.</text>
</comment>
<sequence>MIRFSLQREKSSFHRGERDEELDRLLTEDSIILLYSAFSWVIGGPKNTVPTVPSKMPPPSILERAKEVLAEIESWPDDMDPDVQELRDILCDPHFR</sequence>
<proteinExistence type="predicted"/>
<feature type="non-terminal residue" evidence="2">
    <location>
        <position position="1"/>
    </location>
</feature>
<dbReference type="GO" id="GO:0030054">
    <property type="term" value="C:cell junction"/>
    <property type="evidence" value="ECO:0007669"/>
    <property type="project" value="UniProtKB-ARBA"/>
</dbReference>
<keyword evidence="3" id="KW-1185">Reference proteome</keyword>
<dbReference type="Gene3D" id="1.10.287.650">
    <property type="entry name" value="L27 domain"/>
    <property type="match status" value="1"/>
</dbReference>
<dbReference type="InterPro" id="IPR004172">
    <property type="entry name" value="L27_dom"/>
</dbReference>
<evidence type="ECO:0000313" key="3">
    <source>
        <dbReference type="Proteomes" id="UP000886998"/>
    </source>
</evidence>
<dbReference type="AlphaFoldDB" id="A0A8X6MLP6"/>
<evidence type="ECO:0000259" key="1">
    <source>
        <dbReference type="PROSITE" id="PS51022"/>
    </source>
</evidence>
<dbReference type="EMBL" id="BMAV01027920">
    <property type="protein sequence ID" value="GFS63444.1"/>
    <property type="molecule type" value="Genomic_DNA"/>
</dbReference>
<name>A0A8X6MLP6_9ARAC</name>
<evidence type="ECO:0000313" key="2">
    <source>
        <dbReference type="EMBL" id="GFS63444.1"/>
    </source>
</evidence>
<organism evidence="2 3">
    <name type="scientific">Trichonephila inaurata madagascariensis</name>
    <dbReference type="NCBI Taxonomy" id="2747483"/>
    <lineage>
        <taxon>Eukaryota</taxon>
        <taxon>Metazoa</taxon>
        <taxon>Ecdysozoa</taxon>
        <taxon>Arthropoda</taxon>
        <taxon>Chelicerata</taxon>
        <taxon>Arachnida</taxon>
        <taxon>Araneae</taxon>
        <taxon>Araneomorphae</taxon>
        <taxon>Entelegynae</taxon>
        <taxon>Araneoidea</taxon>
        <taxon>Nephilidae</taxon>
        <taxon>Trichonephila</taxon>
        <taxon>Trichonephila inaurata</taxon>
    </lineage>
</organism>
<accession>A0A8X6MLP6</accession>
<protein>
    <recommendedName>
        <fullName evidence="1">L27 domain-containing protein</fullName>
    </recommendedName>
</protein>
<dbReference type="Proteomes" id="UP000886998">
    <property type="component" value="Unassembled WGS sequence"/>
</dbReference>
<gene>
    <name evidence="2" type="ORF">TNIN_50271</name>
</gene>
<dbReference type="PROSITE" id="PS51022">
    <property type="entry name" value="L27"/>
    <property type="match status" value="1"/>
</dbReference>
<feature type="domain" description="L27" evidence="1">
    <location>
        <begin position="58"/>
        <end position="96"/>
    </location>
</feature>